<organism evidence="2 3">
    <name type="scientific">Halovulum dunhuangense</name>
    <dbReference type="NCBI Taxonomy" id="1505036"/>
    <lineage>
        <taxon>Bacteria</taxon>
        <taxon>Pseudomonadati</taxon>
        <taxon>Pseudomonadota</taxon>
        <taxon>Alphaproteobacteria</taxon>
        <taxon>Rhodobacterales</taxon>
        <taxon>Paracoccaceae</taxon>
        <taxon>Halovulum</taxon>
    </lineage>
</organism>
<sequence>MTKLLGTTALCLALPGLVLAQSAAEIQSAVEAGIERLNAEGANISVGGTTVEGEAVLLSDVVMSPDDGSLVLSADFLRFAPSSDQPGHVVVTVPPTVEITATPNDGTPPMDMTFASEGLALTTNTLLGPVEEASARLEADSITLTGGDPSHPVLKAMNFAPTGISGSLTFNETSRDATGALSIETMDLSYLIGNPEYGSTVETSVQSAAQSIAFAGTALPGSEADFQTFLQNGGAMSLIVEGGASTTRFASNDPEMPVTIEGSGDGGVLEMSLVDGAFSYLANFENVVYAVTPDPMMGLPPVDLSMAGGETSLSMPLAPSEEAQEAAIGLSLRELEIGESLWAMIDPGTTIPRDPATLELALSAAVRLTEPLSSAAEGGNPMELGEIVNASIDRLFLSLGGATLEAGGAVVMDNTGPAPVPNGSIDVAVSGAQGLAESLSALGLVDPMQVGMMMGMLMAMGQPGAEPDTYTSTIEFRDGGVFANGQPLQ</sequence>
<dbReference type="Proteomes" id="UP000572377">
    <property type="component" value="Unassembled WGS sequence"/>
</dbReference>
<name>A0A849L036_9RHOB</name>
<feature type="chain" id="PRO_5032962428" evidence="1">
    <location>
        <begin position="21"/>
        <end position="489"/>
    </location>
</feature>
<accession>A0A849L036</accession>
<feature type="signal peptide" evidence="1">
    <location>
        <begin position="1"/>
        <end position="20"/>
    </location>
</feature>
<proteinExistence type="predicted"/>
<dbReference type="RefSeq" id="WP_171321687.1">
    <property type="nucleotide sequence ID" value="NZ_JABFBC010000001.1"/>
</dbReference>
<reference evidence="2 3" key="1">
    <citation type="submission" date="2020-05" db="EMBL/GenBank/DDBJ databases">
        <title>Gimesia benthica sp. nov., a novel planctomycete isolated from a deep-sea water sample of the Northwest Indian Ocean.</title>
        <authorList>
            <person name="Wang J."/>
            <person name="Ruan C."/>
            <person name="Song L."/>
            <person name="Zhu Y."/>
            <person name="Li A."/>
            <person name="Zheng X."/>
            <person name="Wang L."/>
            <person name="Lu Z."/>
            <person name="Huang Y."/>
            <person name="Du W."/>
            <person name="Zhou Y."/>
            <person name="Huang L."/>
            <person name="Dai X."/>
        </authorList>
    </citation>
    <scope>NUCLEOTIDE SEQUENCE [LARGE SCALE GENOMIC DNA]</scope>
    <source>
        <strain evidence="2 3">YYQ-30</strain>
    </source>
</reference>
<protein>
    <submittedName>
        <fullName evidence="2">DUF2125 domain-containing protein</fullName>
    </submittedName>
</protein>
<dbReference type="AlphaFoldDB" id="A0A849L036"/>
<dbReference type="Pfam" id="PF09898">
    <property type="entry name" value="DUF2125"/>
    <property type="match status" value="2"/>
</dbReference>
<gene>
    <name evidence="2" type="ORF">HMH01_01190</name>
</gene>
<dbReference type="EMBL" id="JABFBC010000001">
    <property type="protein sequence ID" value="NNU79040.1"/>
    <property type="molecule type" value="Genomic_DNA"/>
</dbReference>
<evidence type="ECO:0000313" key="2">
    <source>
        <dbReference type="EMBL" id="NNU79040.1"/>
    </source>
</evidence>
<evidence type="ECO:0000313" key="3">
    <source>
        <dbReference type="Proteomes" id="UP000572377"/>
    </source>
</evidence>
<keyword evidence="1" id="KW-0732">Signal</keyword>
<dbReference type="InterPro" id="IPR018666">
    <property type="entry name" value="DUF2125"/>
</dbReference>
<evidence type="ECO:0000256" key="1">
    <source>
        <dbReference type="SAM" id="SignalP"/>
    </source>
</evidence>
<comment type="caution">
    <text evidence="2">The sequence shown here is derived from an EMBL/GenBank/DDBJ whole genome shotgun (WGS) entry which is preliminary data.</text>
</comment>
<keyword evidence="3" id="KW-1185">Reference proteome</keyword>